<dbReference type="CDD" id="cd07149">
    <property type="entry name" value="ALDH_y4uC"/>
    <property type="match status" value="1"/>
</dbReference>
<accession>A0A845FDP0</accession>
<keyword evidence="2" id="KW-0560">Oxidoreductase</keyword>
<organism evidence="4 5">
    <name type="scientific">Halobacillus litoralis</name>
    <dbReference type="NCBI Taxonomy" id="45668"/>
    <lineage>
        <taxon>Bacteria</taxon>
        <taxon>Bacillati</taxon>
        <taxon>Bacillota</taxon>
        <taxon>Bacilli</taxon>
        <taxon>Bacillales</taxon>
        <taxon>Bacillaceae</taxon>
        <taxon>Halobacillus</taxon>
    </lineage>
</organism>
<protein>
    <submittedName>
        <fullName evidence="4">Aldehyde dehydrogenase family protein</fullName>
    </submittedName>
</protein>
<comment type="similarity">
    <text evidence="1">Belongs to the aldehyde dehydrogenase family.</text>
</comment>
<dbReference type="Proteomes" id="UP000450457">
    <property type="component" value="Unassembled WGS sequence"/>
</dbReference>
<dbReference type="PANTHER" id="PTHR42991">
    <property type="entry name" value="ALDEHYDE DEHYDROGENASE"/>
    <property type="match status" value="1"/>
</dbReference>
<dbReference type="PANTHER" id="PTHR42991:SF1">
    <property type="entry name" value="ALDEHYDE DEHYDROGENASE"/>
    <property type="match status" value="1"/>
</dbReference>
<proteinExistence type="inferred from homology"/>
<evidence type="ECO:0000259" key="3">
    <source>
        <dbReference type="Pfam" id="PF00171"/>
    </source>
</evidence>
<dbReference type="InterPro" id="IPR016163">
    <property type="entry name" value="Ald_DH_C"/>
</dbReference>
<evidence type="ECO:0000256" key="1">
    <source>
        <dbReference type="ARBA" id="ARBA00009986"/>
    </source>
</evidence>
<dbReference type="FunFam" id="3.40.605.10:FF:000007">
    <property type="entry name" value="NAD/NADP-dependent betaine aldehyde dehydrogenase"/>
    <property type="match status" value="1"/>
</dbReference>
<dbReference type="InterPro" id="IPR051020">
    <property type="entry name" value="ALDH-related_metabolic_enz"/>
</dbReference>
<sequence length="488" mass="53178">MPIVANKGVDDLQNKTIKKSLFLNGSWQEANEYYELTSPYSEELLGYIPLASENEVKQAIMAADDAASQIKKLTALERANILEKVSSLFEKHAEEAASILAKECAKPLKAARGEVGRTIETYKFAAEEAKRIHGETIPMDAAKSGRGRFGYTVREPVGVVAAITPFNFPFNLVAHKLGPAIAAGNPVVLKPAKQTPLSALFTADLFQQAGLPDGALNVVTGKGSEIGDLLVKHDKVKYITFTGSYEVGLSIREKAKLKKVTLELGSNSAVIIDSTEDLVGAAKRCVEGAFAYSGQVCISVQRIYVQEALYEDFIESFVNETKQLVLGDPLSEETDLSSLIHPNETVRIEEWLEEAVQSGASIVEGGKRSGNMLMPTVFTETDQNSLVNCKEAFAPIVTITKYKELDEAISLVNDSEYGLQAGIYTESVNKAFEVAEKFEVGGVMVNDVPTFRVDQMPYGGVKNSGTGREGIKYSIEEMTEMKLITFKL</sequence>
<gene>
    <name evidence="4" type="ORF">GLW00_12890</name>
</gene>
<dbReference type="InterPro" id="IPR016162">
    <property type="entry name" value="Ald_DH_N"/>
</dbReference>
<comment type="caution">
    <text evidence="4">The sequence shown here is derived from an EMBL/GenBank/DDBJ whole genome shotgun (WGS) entry which is preliminary data.</text>
</comment>
<evidence type="ECO:0000313" key="5">
    <source>
        <dbReference type="Proteomes" id="UP000450457"/>
    </source>
</evidence>
<dbReference type="OrthoDB" id="9762913at2"/>
<reference evidence="4 5" key="1">
    <citation type="submission" date="2019-11" db="EMBL/GenBank/DDBJ databases">
        <title>Genome sequences of 17 halophilic strains isolated from different environments.</title>
        <authorList>
            <person name="Furrow R.E."/>
        </authorList>
    </citation>
    <scope>NUCLEOTIDE SEQUENCE [LARGE SCALE GENOMIC DNA]</scope>
    <source>
        <strain evidence="4 5">SL-4</strain>
    </source>
</reference>
<dbReference type="InterPro" id="IPR015590">
    <property type="entry name" value="Aldehyde_DH_dom"/>
</dbReference>
<dbReference type="EMBL" id="WMFA01000004">
    <property type="protein sequence ID" value="MYL71756.1"/>
    <property type="molecule type" value="Genomic_DNA"/>
</dbReference>
<dbReference type="Gene3D" id="3.40.605.10">
    <property type="entry name" value="Aldehyde Dehydrogenase, Chain A, domain 1"/>
    <property type="match status" value="1"/>
</dbReference>
<name>A0A845FDP0_9BACI</name>
<dbReference type="Pfam" id="PF00171">
    <property type="entry name" value="Aldedh"/>
    <property type="match status" value="1"/>
</dbReference>
<feature type="domain" description="Aldehyde dehydrogenase" evidence="3">
    <location>
        <begin position="28"/>
        <end position="483"/>
    </location>
</feature>
<dbReference type="AlphaFoldDB" id="A0A845FDP0"/>
<dbReference type="Gene3D" id="3.40.309.10">
    <property type="entry name" value="Aldehyde Dehydrogenase, Chain A, domain 2"/>
    <property type="match status" value="1"/>
</dbReference>
<dbReference type="SUPFAM" id="SSF53720">
    <property type="entry name" value="ALDH-like"/>
    <property type="match status" value="1"/>
</dbReference>
<evidence type="ECO:0000256" key="2">
    <source>
        <dbReference type="ARBA" id="ARBA00023002"/>
    </source>
</evidence>
<evidence type="ECO:0000313" key="4">
    <source>
        <dbReference type="EMBL" id="MYL71756.1"/>
    </source>
</evidence>
<dbReference type="GO" id="GO:0008911">
    <property type="term" value="F:lactaldehyde dehydrogenase (NAD+) activity"/>
    <property type="evidence" value="ECO:0007669"/>
    <property type="project" value="TreeGrafter"/>
</dbReference>
<dbReference type="InterPro" id="IPR016161">
    <property type="entry name" value="Ald_DH/histidinol_DH"/>
</dbReference>